<dbReference type="Proteomes" id="UP001066276">
    <property type="component" value="Chromosome 6"/>
</dbReference>
<keyword evidence="2" id="KW-1185">Reference proteome</keyword>
<organism evidence="1 2">
    <name type="scientific">Pleurodeles waltl</name>
    <name type="common">Iberian ribbed newt</name>
    <dbReference type="NCBI Taxonomy" id="8319"/>
    <lineage>
        <taxon>Eukaryota</taxon>
        <taxon>Metazoa</taxon>
        <taxon>Chordata</taxon>
        <taxon>Craniata</taxon>
        <taxon>Vertebrata</taxon>
        <taxon>Euteleostomi</taxon>
        <taxon>Amphibia</taxon>
        <taxon>Batrachia</taxon>
        <taxon>Caudata</taxon>
        <taxon>Salamandroidea</taxon>
        <taxon>Salamandridae</taxon>
        <taxon>Pleurodelinae</taxon>
        <taxon>Pleurodeles</taxon>
    </lineage>
</organism>
<evidence type="ECO:0000313" key="2">
    <source>
        <dbReference type="Proteomes" id="UP001066276"/>
    </source>
</evidence>
<evidence type="ECO:0000313" key="1">
    <source>
        <dbReference type="EMBL" id="KAJ1145799.1"/>
    </source>
</evidence>
<gene>
    <name evidence="1" type="ORF">NDU88_012083</name>
</gene>
<dbReference type="EMBL" id="JANPWB010000010">
    <property type="protein sequence ID" value="KAJ1145799.1"/>
    <property type="molecule type" value="Genomic_DNA"/>
</dbReference>
<name>A0AAV7QZ62_PLEWA</name>
<dbReference type="AlphaFoldDB" id="A0AAV7QZ62"/>
<protein>
    <submittedName>
        <fullName evidence="1">Uncharacterized protein</fullName>
    </submittedName>
</protein>
<sequence length="169" mass="18837">MAQSAGSALCMRPKVGYTYKDAALHTMWCQEVGTTGMKCVPQEKQNEYRGRFLPLKVLLPRLKARGKNSAYLKVHPGAGVGREAAVQEQKRAQCFPGAAEQLRVCCFVCAGAEKGEPTLRKESRYLHQHRTFSTHGKQQLRRCSERKRIPGGSALEYREAAAAEILTKE</sequence>
<reference evidence="1" key="1">
    <citation type="journal article" date="2022" name="bioRxiv">
        <title>Sequencing and chromosome-scale assembly of the giantPleurodeles waltlgenome.</title>
        <authorList>
            <person name="Brown T."/>
            <person name="Elewa A."/>
            <person name="Iarovenko S."/>
            <person name="Subramanian E."/>
            <person name="Araus A.J."/>
            <person name="Petzold A."/>
            <person name="Susuki M."/>
            <person name="Suzuki K.-i.T."/>
            <person name="Hayashi T."/>
            <person name="Toyoda A."/>
            <person name="Oliveira C."/>
            <person name="Osipova E."/>
            <person name="Leigh N.D."/>
            <person name="Simon A."/>
            <person name="Yun M.H."/>
        </authorList>
    </citation>
    <scope>NUCLEOTIDE SEQUENCE</scope>
    <source>
        <strain evidence="1">20211129_DDA</strain>
        <tissue evidence="1">Liver</tissue>
    </source>
</reference>
<accession>A0AAV7QZ62</accession>
<proteinExistence type="predicted"/>
<comment type="caution">
    <text evidence="1">The sequence shown here is derived from an EMBL/GenBank/DDBJ whole genome shotgun (WGS) entry which is preliminary data.</text>
</comment>